<dbReference type="InterPro" id="IPR004175">
    <property type="entry name" value="RNA_CPDase"/>
</dbReference>
<dbReference type="PANTHER" id="PTHR35561">
    <property type="entry name" value="RNA 2',3'-CYCLIC PHOSPHODIESTERASE"/>
    <property type="match status" value="1"/>
</dbReference>
<sequence length="191" mass="21133">MSTRTCRLFIAVPTADSLKKRLGELQCRLATGISGLRWTRPESFHVTLCFLGDQTEDSLEKIASAVLSVGRSSQAFSSTCRGLGAFPSSRRARVLWAGLSAGDQWAALHHRLVDGLRDCGIRFRANSFHPHLTLGRARKCPLDLRRLTDDSEPADCGELEVDRIILYESRLQPGGAIHTPRVMARLQPRPA</sequence>
<feature type="domain" description="Phosphoesterase HXTX" evidence="3">
    <location>
        <begin position="13"/>
        <end position="96"/>
    </location>
</feature>
<evidence type="ECO:0000256" key="2">
    <source>
        <dbReference type="HAMAP-Rule" id="MF_01940"/>
    </source>
</evidence>
<name>A0A5D3WKY2_9BACT</name>
<keyword evidence="5" id="KW-1185">Reference proteome</keyword>
<dbReference type="EC" id="3.1.4.58" evidence="2"/>
<dbReference type="HAMAP" id="MF_01940">
    <property type="entry name" value="RNA_CPDase"/>
    <property type="match status" value="1"/>
</dbReference>
<proteinExistence type="inferred from homology"/>
<dbReference type="InterPro" id="IPR014051">
    <property type="entry name" value="Phosphoesterase_HXTX"/>
</dbReference>
<keyword evidence="1 2" id="KW-0378">Hydrolase</keyword>
<evidence type="ECO:0000313" key="4">
    <source>
        <dbReference type="EMBL" id="TYO97497.1"/>
    </source>
</evidence>
<protein>
    <recommendedName>
        <fullName evidence="2">RNA 2',3'-cyclic phosphodiesterase</fullName>
        <shortName evidence="2">RNA 2',3'-CPDase</shortName>
        <ecNumber evidence="2">3.1.4.58</ecNumber>
    </recommendedName>
</protein>
<dbReference type="Pfam" id="PF02834">
    <property type="entry name" value="LigT_PEase"/>
    <property type="match status" value="2"/>
</dbReference>
<dbReference type="GO" id="GO:0008664">
    <property type="term" value="F:RNA 2',3'-cyclic 3'-phosphodiesterase activity"/>
    <property type="evidence" value="ECO:0007669"/>
    <property type="project" value="UniProtKB-EC"/>
</dbReference>
<feature type="short sequence motif" description="HXTX 2" evidence="2">
    <location>
        <begin position="131"/>
        <end position="134"/>
    </location>
</feature>
<dbReference type="OrthoDB" id="9793819at2"/>
<dbReference type="RefSeq" id="WP_148896396.1">
    <property type="nucleotide sequence ID" value="NZ_VNIB01000010.1"/>
</dbReference>
<comment type="caution">
    <text evidence="4">The sequence shown here is derived from an EMBL/GenBank/DDBJ whole genome shotgun (WGS) entry which is preliminary data.</text>
</comment>
<organism evidence="4 5">
    <name type="scientific">Geothermobacter ehrlichii</name>
    <dbReference type="NCBI Taxonomy" id="213224"/>
    <lineage>
        <taxon>Bacteria</taxon>
        <taxon>Pseudomonadati</taxon>
        <taxon>Thermodesulfobacteriota</taxon>
        <taxon>Desulfuromonadia</taxon>
        <taxon>Desulfuromonadales</taxon>
        <taxon>Geothermobacteraceae</taxon>
        <taxon>Geothermobacter</taxon>
    </lineage>
</organism>
<feature type="short sequence motif" description="HXTX 1" evidence="2">
    <location>
        <begin position="45"/>
        <end position="48"/>
    </location>
</feature>
<keyword evidence="4" id="KW-0436">Ligase</keyword>
<reference evidence="4 5" key="1">
    <citation type="submission" date="2019-07" db="EMBL/GenBank/DDBJ databases">
        <title>Genomic Encyclopedia of Type Strains, Phase IV (KMG-IV): sequencing the most valuable type-strain genomes for metagenomic binning, comparative biology and taxonomic classification.</title>
        <authorList>
            <person name="Goeker M."/>
        </authorList>
    </citation>
    <scope>NUCLEOTIDE SEQUENCE [LARGE SCALE GENOMIC DNA]</scope>
    <source>
        <strain evidence="4 5">SS015</strain>
    </source>
</reference>
<feature type="active site" description="Proton acceptor" evidence="2">
    <location>
        <position position="131"/>
    </location>
</feature>
<dbReference type="InterPro" id="IPR009097">
    <property type="entry name" value="Cyclic_Pdiesterase"/>
</dbReference>
<evidence type="ECO:0000256" key="1">
    <source>
        <dbReference type="ARBA" id="ARBA00022801"/>
    </source>
</evidence>
<feature type="domain" description="Phosphoesterase HXTX" evidence="3">
    <location>
        <begin position="103"/>
        <end position="177"/>
    </location>
</feature>
<dbReference type="PANTHER" id="PTHR35561:SF1">
    <property type="entry name" value="RNA 2',3'-CYCLIC PHOSPHODIESTERASE"/>
    <property type="match status" value="1"/>
</dbReference>
<evidence type="ECO:0000313" key="5">
    <source>
        <dbReference type="Proteomes" id="UP000324159"/>
    </source>
</evidence>
<dbReference type="AlphaFoldDB" id="A0A5D3WKY2"/>
<accession>A0A5D3WKY2</accession>
<dbReference type="EMBL" id="VNIB01000010">
    <property type="protein sequence ID" value="TYO97497.1"/>
    <property type="molecule type" value="Genomic_DNA"/>
</dbReference>
<dbReference type="Proteomes" id="UP000324159">
    <property type="component" value="Unassembled WGS sequence"/>
</dbReference>
<comment type="similarity">
    <text evidence="2">Belongs to the 2H phosphoesterase superfamily. ThpR family.</text>
</comment>
<comment type="catalytic activity">
    <reaction evidence="2">
        <text>a 3'-end 2',3'-cyclophospho-ribonucleotide-RNA + H2O = a 3'-end 2'-phospho-ribonucleotide-RNA + H(+)</text>
        <dbReference type="Rhea" id="RHEA:11828"/>
        <dbReference type="Rhea" id="RHEA-COMP:10464"/>
        <dbReference type="Rhea" id="RHEA-COMP:17353"/>
        <dbReference type="ChEBI" id="CHEBI:15377"/>
        <dbReference type="ChEBI" id="CHEBI:15378"/>
        <dbReference type="ChEBI" id="CHEBI:83064"/>
        <dbReference type="ChEBI" id="CHEBI:173113"/>
        <dbReference type="EC" id="3.1.4.58"/>
    </reaction>
</comment>
<feature type="active site" description="Proton donor" evidence="2">
    <location>
        <position position="45"/>
    </location>
</feature>
<dbReference type="GO" id="GO:0004113">
    <property type="term" value="F:2',3'-cyclic-nucleotide 3'-phosphodiesterase activity"/>
    <property type="evidence" value="ECO:0007669"/>
    <property type="project" value="InterPro"/>
</dbReference>
<dbReference type="NCBIfam" id="TIGR02258">
    <property type="entry name" value="2_5_ligase"/>
    <property type="match status" value="1"/>
</dbReference>
<dbReference type="SUPFAM" id="SSF55144">
    <property type="entry name" value="LigT-like"/>
    <property type="match status" value="1"/>
</dbReference>
<dbReference type="GO" id="GO:0016874">
    <property type="term" value="F:ligase activity"/>
    <property type="evidence" value="ECO:0007669"/>
    <property type="project" value="UniProtKB-KW"/>
</dbReference>
<dbReference type="Gene3D" id="3.90.1140.10">
    <property type="entry name" value="Cyclic phosphodiesterase"/>
    <property type="match status" value="1"/>
</dbReference>
<evidence type="ECO:0000259" key="3">
    <source>
        <dbReference type="Pfam" id="PF02834"/>
    </source>
</evidence>
<gene>
    <name evidence="4" type="ORF">EDC39_11037</name>
</gene>
<comment type="function">
    <text evidence="2">Hydrolyzes RNA 2',3'-cyclic phosphodiester to an RNA 2'-phosphomonoester.</text>
</comment>